<dbReference type="EMBL" id="OZ034815">
    <property type="protein sequence ID" value="CAL1371354.1"/>
    <property type="molecule type" value="Genomic_DNA"/>
</dbReference>
<reference evidence="1 2" key="1">
    <citation type="submission" date="2024-04" db="EMBL/GenBank/DDBJ databases">
        <authorList>
            <person name="Fracassetti M."/>
        </authorList>
    </citation>
    <scope>NUCLEOTIDE SEQUENCE [LARGE SCALE GENOMIC DNA]</scope>
</reference>
<keyword evidence="2" id="KW-1185">Reference proteome</keyword>
<evidence type="ECO:0000313" key="1">
    <source>
        <dbReference type="EMBL" id="CAL1371354.1"/>
    </source>
</evidence>
<gene>
    <name evidence="1" type="ORF">LTRI10_LOCUS13425</name>
</gene>
<evidence type="ECO:0000313" key="2">
    <source>
        <dbReference type="Proteomes" id="UP001497516"/>
    </source>
</evidence>
<name>A0AAV2DBV3_9ROSI</name>
<sequence length="123" mass="13624">MGYDSSIGIRAIVLDLAAIHALAQSTRETSETDEATCTRLAVTCDRMMTLCYYWGLNHDCATIINGDRSDNDVARIDANEISVAKEIKIFVNEIGGKETLHKGDNHLCRWTSFLVAAEKLWGC</sequence>
<organism evidence="1 2">
    <name type="scientific">Linum trigynum</name>
    <dbReference type="NCBI Taxonomy" id="586398"/>
    <lineage>
        <taxon>Eukaryota</taxon>
        <taxon>Viridiplantae</taxon>
        <taxon>Streptophyta</taxon>
        <taxon>Embryophyta</taxon>
        <taxon>Tracheophyta</taxon>
        <taxon>Spermatophyta</taxon>
        <taxon>Magnoliopsida</taxon>
        <taxon>eudicotyledons</taxon>
        <taxon>Gunneridae</taxon>
        <taxon>Pentapetalae</taxon>
        <taxon>rosids</taxon>
        <taxon>fabids</taxon>
        <taxon>Malpighiales</taxon>
        <taxon>Linaceae</taxon>
        <taxon>Linum</taxon>
    </lineage>
</organism>
<accession>A0AAV2DBV3</accession>
<dbReference type="AlphaFoldDB" id="A0AAV2DBV3"/>
<proteinExistence type="predicted"/>
<protein>
    <submittedName>
        <fullName evidence="1">Uncharacterized protein</fullName>
    </submittedName>
</protein>
<dbReference type="Proteomes" id="UP001497516">
    <property type="component" value="Chromosome 2"/>
</dbReference>